<name>I4B3V7_TURPD</name>
<dbReference type="EMBL" id="CP002959">
    <property type="protein sequence ID" value="AFM11964.1"/>
    <property type="molecule type" value="Genomic_DNA"/>
</dbReference>
<evidence type="ECO:0000313" key="3">
    <source>
        <dbReference type="Proteomes" id="UP000006048"/>
    </source>
</evidence>
<dbReference type="KEGG" id="tpx:Turpa_1316"/>
<dbReference type="RefSeq" id="WP_014802479.1">
    <property type="nucleotide sequence ID" value="NC_018020.1"/>
</dbReference>
<evidence type="ECO:0000259" key="1">
    <source>
        <dbReference type="PROSITE" id="PS50904"/>
    </source>
</evidence>
<dbReference type="AlphaFoldDB" id="I4B3V7"/>
<proteinExistence type="predicted"/>
<reference evidence="2 3" key="1">
    <citation type="submission" date="2012-06" db="EMBL/GenBank/DDBJ databases">
        <title>The complete chromosome of genome of Turneriella parva DSM 21527.</title>
        <authorList>
            <consortium name="US DOE Joint Genome Institute (JGI-PGF)"/>
            <person name="Lucas S."/>
            <person name="Han J."/>
            <person name="Lapidus A."/>
            <person name="Bruce D."/>
            <person name="Goodwin L."/>
            <person name="Pitluck S."/>
            <person name="Peters L."/>
            <person name="Kyrpides N."/>
            <person name="Mavromatis K."/>
            <person name="Ivanova N."/>
            <person name="Mikhailova N."/>
            <person name="Chertkov O."/>
            <person name="Detter J.C."/>
            <person name="Tapia R."/>
            <person name="Han C."/>
            <person name="Land M."/>
            <person name="Hauser L."/>
            <person name="Markowitz V."/>
            <person name="Cheng J.-F."/>
            <person name="Hugenholtz P."/>
            <person name="Woyke T."/>
            <person name="Wu D."/>
            <person name="Gronow S."/>
            <person name="Wellnitz S."/>
            <person name="Brambilla E."/>
            <person name="Klenk H.-P."/>
            <person name="Eisen J.A."/>
        </authorList>
    </citation>
    <scope>NUCLEOTIDE SEQUENCE [LARGE SCALE GENOMIC DNA]</scope>
    <source>
        <strain evidence="3">ATCC BAA-1111 / DSM 21527 / NCTC 11395 / H</strain>
    </source>
</reference>
<feature type="domain" description="PRELI/MSF1" evidence="1">
    <location>
        <begin position="1"/>
        <end position="168"/>
    </location>
</feature>
<organism evidence="2 3">
    <name type="scientific">Turneriella parva (strain ATCC BAA-1111 / DSM 21527 / NCTC 11395 / H)</name>
    <name type="common">Leptospira parva</name>
    <dbReference type="NCBI Taxonomy" id="869212"/>
    <lineage>
        <taxon>Bacteria</taxon>
        <taxon>Pseudomonadati</taxon>
        <taxon>Spirochaetota</taxon>
        <taxon>Spirochaetia</taxon>
        <taxon>Leptospirales</taxon>
        <taxon>Leptospiraceae</taxon>
        <taxon>Turneriella</taxon>
    </lineage>
</organism>
<dbReference type="PROSITE" id="PS50904">
    <property type="entry name" value="PRELI_MSF1"/>
    <property type="match status" value="1"/>
</dbReference>
<accession>I4B3V7</accession>
<keyword evidence="3" id="KW-1185">Reference proteome</keyword>
<dbReference type="InterPro" id="IPR019639">
    <property type="entry name" value="DUF2505"/>
</dbReference>
<dbReference type="HOGENOM" id="CLU_1585752_0_0_12"/>
<dbReference type="Pfam" id="PF10698">
    <property type="entry name" value="DUF2505"/>
    <property type="match status" value="1"/>
</dbReference>
<gene>
    <name evidence="2" type="ordered locus">Turpa_1316</name>
</gene>
<protein>
    <recommendedName>
        <fullName evidence="1">PRELI/MSF1 domain-containing protein</fullName>
    </recommendedName>
</protein>
<dbReference type="InterPro" id="IPR006797">
    <property type="entry name" value="PRELI/MSF1_dom"/>
</dbReference>
<evidence type="ECO:0000313" key="2">
    <source>
        <dbReference type="EMBL" id="AFM11964.1"/>
    </source>
</evidence>
<dbReference type="Proteomes" id="UP000006048">
    <property type="component" value="Chromosome"/>
</dbReference>
<sequence>MQRATLEHRFPFSFEKLVQIREERYQNLHIWDMFSAAILLKEENNGPIRTREYKLLIRTALPLFAQKLLANGEPLACYEITTLDSEKQEYRSDTQLRIVNSAVNFKELSLYSADGLERSKRQIDIEANVKIPAIGKAIEKLIVHEFREQSGVDCERILKFFADNHAKN</sequence>
<dbReference type="STRING" id="869212.Turpa_1316"/>